<organism evidence="2 3">
    <name type="scientific">Plantactinospora siamensis</name>
    <dbReference type="NCBI Taxonomy" id="555372"/>
    <lineage>
        <taxon>Bacteria</taxon>
        <taxon>Bacillati</taxon>
        <taxon>Actinomycetota</taxon>
        <taxon>Actinomycetes</taxon>
        <taxon>Micromonosporales</taxon>
        <taxon>Micromonosporaceae</taxon>
        <taxon>Plantactinospora</taxon>
    </lineage>
</organism>
<evidence type="ECO:0000256" key="1">
    <source>
        <dbReference type="SAM" id="MobiDB-lite"/>
    </source>
</evidence>
<name>A0ABV6NRL2_9ACTN</name>
<feature type="region of interest" description="Disordered" evidence="1">
    <location>
        <begin position="1"/>
        <end position="61"/>
    </location>
</feature>
<sequence>MTAAGHRQVGTARRSAEDRPAADRRAESQLAAGLGTGDPAGGNTGGGAASSGPASGGGSAAAAGTVKLVDGSTIYVQTASGELITIRTNGKTAVRVPGKLGDLKPGDRVSLEGGPAGDGEVTASTITGSR</sequence>
<keyword evidence="3" id="KW-1185">Reference proteome</keyword>
<feature type="compositionally biased region" description="Basic and acidic residues" evidence="1">
    <location>
        <begin position="14"/>
        <end position="27"/>
    </location>
</feature>
<comment type="caution">
    <text evidence="2">The sequence shown here is derived from an EMBL/GenBank/DDBJ whole genome shotgun (WGS) entry which is preliminary data.</text>
</comment>
<feature type="region of interest" description="Disordered" evidence="1">
    <location>
        <begin position="97"/>
        <end position="130"/>
    </location>
</feature>
<dbReference type="Proteomes" id="UP001589894">
    <property type="component" value="Unassembled WGS sequence"/>
</dbReference>
<dbReference type="RefSeq" id="WP_377335883.1">
    <property type="nucleotide sequence ID" value="NZ_JBHLUE010000002.1"/>
</dbReference>
<evidence type="ECO:0000313" key="2">
    <source>
        <dbReference type="EMBL" id="MFC0563410.1"/>
    </source>
</evidence>
<dbReference type="EMBL" id="JBHLUE010000002">
    <property type="protein sequence ID" value="MFC0563410.1"/>
    <property type="molecule type" value="Genomic_DNA"/>
</dbReference>
<protein>
    <recommendedName>
        <fullName evidence="4">DUF5666 domain-containing protein</fullName>
    </recommendedName>
</protein>
<gene>
    <name evidence="2" type="ORF">ACFFHU_04415</name>
</gene>
<accession>A0ABV6NRL2</accession>
<feature type="compositionally biased region" description="Basic and acidic residues" evidence="1">
    <location>
        <begin position="101"/>
        <end position="110"/>
    </location>
</feature>
<evidence type="ECO:0000313" key="3">
    <source>
        <dbReference type="Proteomes" id="UP001589894"/>
    </source>
</evidence>
<proteinExistence type="predicted"/>
<evidence type="ECO:0008006" key="4">
    <source>
        <dbReference type="Google" id="ProtNLM"/>
    </source>
</evidence>
<feature type="compositionally biased region" description="Gly residues" evidence="1">
    <location>
        <begin position="34"/>
        <end position="59"/>
    </location>
</feature>
<reference evidence="2 3" key="1">
    <citation type="submission" date="2024-09" db="EMBL/GenBank/DDBJ databases">
        <authorList>
            <person name="Sun Q."/>
            <person name="Mori K."/>
        </authorList>
    </citation>
    <scope>NUCLEOTIDE SEQUENCE [LARGE SCALE GENOMIC DNA]</scope>
    <source>
        <strain evidence="2 3">TBRC 2205</strain>
    </source>
</reference>